<dbReference type="RefSeq" id="WP_054573786.1">
    <property type="nucleotide sequence ID" value="NZ_LKKS01000137.1"/>
</dbReference>
<evidence type="ECO:0000313" key="1">
    <source>
        <dbReference type="EMBL" id="KPM58644.1"/>
    </source>
</evidence>
<gene>
    <name evidence="1" type="ORF">HB13667_27725</name>
</gene>
<evidence type="ECO:0000313" key="2">
    <source>
        <dbReference type="Proteomes" id="UP000050437"/>
    </source>
</evidence>
<comment type="caution">
    <text evidence="1">The sequence shown here is derived from an EMBL/GenBank/DDBJ whole genome shotgun (WGS) entry which is preliminary data.</text>
</comment>
<sequence length="84" mass="9619">MNTRYRKILDAIFRTPTTASLAFSEIEALVLHLGGEVLERQGSRVKLVLGGQCWRCHRPHPGKEAKRYQIEEAREFLSRAGVRI</sequence>
<accession>A0A0N8HDI2</accession>
<name>A0A0N8HDI2_PSEPU</name>
<dbReference type="InterPro" id="IPR012933">
    <property type="entry name" value="HicA_mRNA_interferase"/>
</dbReference>
<dbReference type="GO" id="GO:0003729">
    <property type="term" value="F:mRNA binding"/>
    <property type="evidence" value="ECO:0007669"/>
    <property type="project" value="InterPro"/>
</dbReference>
<dbReference type="EMBL" id="LKKS01000137">
    <property type="protein sequence ID" value="KPM58644.1"/>
    <property type="molecule type" value="Genomic_DNA"/>
</dbReference>
<organism evidence="1 2">
    <name type="scientific">Pseudomonas putida</name>
    <name type="common">Arthrobacter siderocapsulatus</name>
    <dbReference type="NCBI Taxonomy" id="303"/>
    <lineage>
        <taxon>Bacteria</taxon>
        <taxon>Pseudomonadati</taxon>
        <taxon>Pseudomonadota</taxon>
        <taxon>Gammaproteobacteria</taxon>
        <taxon>Pseudomonadales</taxon>
        <taxon>Pseudomonadaceae</taxon>
        <taxon>Pseudomonas</taxon>
    </lineage>
</organism>
<protein>
    <submittedName>
        <fullName evidence="1">Pilus assembly protein HicB</fullName>
    </submittedName>
</protein>
<dbReference type="AlphaFoldDB" id="A0A0N8HDI2"/>
<dbReference type="Pfam" id="PF07927">
    <property type="entry name" value="HicA_toxin"/>
    <property type="match status" value="1"/>
</dbReference>
<reference evidence="1 2" key="1">
    <citation type="submission" date="2015-10" db="EMBL/GenBank/DDBJ databases">
        <title>Pseudomonas putida clinical strains.</title>
        <authorList>
            <person name="Molina L."/>
            <person name="Udaondo Z."/>
        </authorList>
    </citation>
    <scope>NUCLEOTIDE SEQUENCE [LARGE SCALE GENOMIC DNA]</scope>
    <source>
        <strain evidence="1 2">HB13667</strain>
    </source>
</reference>
<proteinExistence type="predicted"/>
<dbReference type="Proteomes" id="UP000050437">
    <property type="component" value="Unassembled WGS sequence"/>
</dbReference>